<proteinExistence type="predicted"/>
<evidence type="ECO:0000256" key="1">
    <source>
        <dbReference type="SAM" id="MobiDB-lite"/>
    </source>
</evidence>
<sequence>MSDDHGVRNNSEGKGVPNFSILTPPSSFSSFLLFLGIASSVVCCREKVCVEQDGEAGHVHY</sequence>
<accession>A0AAV5KBZ7</accession>
<reference evidence="2 3" key="1">
    <citation type="journal article" date="2021" name="Commun. Biol.">
        <title>The genome of Shorea leprosula (Dipterocarpaceae) highlights the ecological relevance of drought in aseasonal tropical rainforests.</title>
        <authorList>
            <person name="Ng K.K.S."/>
            <person name="Kobayashi M.J."/>
            <person name="Fawcett J.A."/>
            <person name="Hatakeyama M."/>
            <person name="Paape T."/>
            <person name="Ng C.H."/>
            <person name="Ang C.C."/>
            <person name="Tnah L.H."/>
            <person name="Lee C.T."/>
            <person name="Nishiyama T."/>
            <person name="Sese J."/>
            <person name="O'Brien M.J."/>
            <person name="Copetti D."/>
            <person name="Mohd Noor M.I."/>
            <person name="Ong R.C."/>
            <person name="Putra M."/>
            <person name="Sireger I.Z."/>
            <person name="Indrioko S."/>
            <person name="Kosugi Y."/>
            <person name="Izuno A."/>
            <person name="Isagi Y."/>
            <person name="Lee S.L."/>
            <person name="Shimizu K.K."/>
        </authorList>
    </citation>
    <scope>NUCLEOTIDE SEQUENCE [LARGE SCALE GENOMIC DNA]</scope>
    <source>
        <strain evidence="2">214</strain>
    </source>
</reference>
<dbReference type="EMBL" id="BPVZ01000059">
    <property type="protein sequence ID" value="GKV22086.1"/>
    <property type="molecule type" value="Genomic_DNA"/>
</dbReference>
<feature type="region of interest" description="Disordered" evidence="1">
    <location>
        <begin position="1"/>
        <end position="20"/>
    </location>
</feature>
<dbReference type="AlphaFoldDB" id="A0AAV5KBZ7"/>
<organism evidence="2 3">
    <name type="scientific">Rubroshorea leprosula</name>
    <dbReference type="NCBI Taxonomy" id="152421"/>
    <lineage>
        <taxon>Eukaryota</taxon>
        <taxon>Viridiplantae</taxon>
        <taxon>Streptophyta</taxon>
        <taxon>Embryophyta</taxon>
        <taxon>Tracheophyta</taxon>
        <taxon>Spermatophyta</taxon>
        <taxon>Magnoliopsida</taxon>
        <taxon>eudicotyledons</taxon>
        <taxon>Gunneridae</taxon>
        <taxon>Pentapetalae</taxon>
        <taxon>rosids</taxon>
        <taxon>malvids</taxon>
        <taxon>Malvales</taxon>
        <taxon>Dipterocarpaceae</taxon>
        <taxon>Rubroshorea</taxon>
    </lineage>
</organism>
<evidence type="ECO:0008006" key="4">
    <source>
        <dbReference type="Google" id="ProtNLM"/>
    </source>
</evidence>
<dbReference type="Proteomes" id="UP001054252">
    <property type="component" value="Unassembled WGS sequence"/>
</dbReference>
<comment type="caution">
    <text evidence="2">The sequence shown here is derived from an EMBL/GenBank/DDBJ whole genome shotgun (WGS) entry which is preliminary data.</text>
</comment>
<keyword evidence="3" id="KW-1185">Reference proteome</keyword>
<evidence type="ECO:0000313" key="3">
    <source>
        <dbReference type="Proteomes" id="UP001054252"/>
    </source>
</evidence>
<gene>
    <name evidence="2" type="ORF">SLEP1_g31985</name>
</gene>
<evidence type="ECO:0000313" key="2">
    <source>
        <dbReference type="EMBL" id="GKV22086.1"/>
    </source>
</evidence>
<protein>
    <recommendedName>
        <fullName evidence="4">Transmembrane protein</fullName>
    </recommendedName>
</protein>
<name>A0AAV5KBZ7_9ROSI</name>